<proteinExistence type="predicted"/>
<keyword evidence="2" id="KW-1185">Reference proteome</keyword>
<reference evidence="1 2" key="1">
    <citation type="journal article" date="2014" name="Nature">
        <title>The genome of the recently domesticated crop plant sugar beet (Beta vulgaris).</title>
        <authorList>
            <person name="Dohm J.C."/>
            <person name="Minoche A.E."/>
            <person name="Holtgrawe D."/>
            <person name="Capella-Gutierrez S."/>
            <person name="Zakrzewski F."/>
            <person name="Tafer H."/>
            <person name="Rupp O."/>
            <person name="Sorensen T.R."/>
            <person name="Stracke R."/>
            <person name="Reinhardt R."/>
            <person name="Goesmann A."/>
            <person name="Kraft T."/>
            <person name="Schulz B."/>
            <person name="Stadler P.F."/>
            <person name="Schmidt T."/>
            <person name="Gabaldon T."/>
            <person name="Lehrach H."/>
            <person name="Weisshaar B."/>
            <person name="Himmelbauer H."/>
        </authorList>
    </citation>
    <scope>NUCLEOTIDE SEQUENCE [LARGE SCALE GENOMIC DNA]</scope>
    <source>
        <tissue evidence="1">Taproot</tissue>
    </source>
</reference>
<name>A0A0J8B1L4_BETVV</name>
<dbReference type="Gramene" id="KMS93788">
    <property type="protein sequence ID" value="KMS93788"/>
    <property type="gene ID" value="BVRB_027950"/>
</dbReference>
<evidence type="ECO:0000313" key="2">
    <source>
        <dbReference type="Proteomes" id="UP000035740"/>
    </source>
</evidence>
<evidence type="ECO:0000313" key="1">
    <source>
        <dbReference type="EMBL" id="KMS93788.1"/>
    </source>
</evidence>
<sequence>MWQDHHDELKAMLQAGLAEQEQTLKGFEKAKDIIVEYDVNQSGFGFSEQNECMTPTFKLRVPFLLKSTVNSFAIYMPRTGSHLKLMRNGLESDCSREEWIKT</sequence>
<gene>
    <name evidence="1" type="ORF">BVRB_027950</name>
</gene>
<protein>
    <submittedName>
        <fullName evidence="1">Uncharacterized protein</fullName>
    </submittedName>
</protein>
<accession>A0A0J8B1L4</accession>
<organism evidence="1 2">
    <name type="scientific">Beta vulgaris subsp. vulgaris</name>
    <name type="common">Beet</name>
    <dbReference type="NCBI Taxonomy" id="3555"/>
    <lineage>
        <taxon>Eukaryota</taxon>
        <taxon>Viridiplantae</taxon>
        <taxon>Streptophyta</taxon>
        <taxon>Embryophyta</taxon>
        <taxon>Tracheophyta</taxon>
        <taxon>Spermatophyta</taxon>
        <taxon>Magnoliopsida</taxon>
        <taxon>eudicotyledons</taxon>
        <taxon>Gunneridae</taxon>
        <taxon>Pentapetalae</taxon>
        <taxon>Caryophyllales</taxon>
        <taxon>Chenopodiaceae</taxon>
        <taxon>Betoideae</taxon>
        <taxon>Beta</taxon>
    </lineage>
</organism>
<dbReference type="KEGG" id="bvg:104885817"/>
<dbReference type="Proteomes" id="UP000035740">
    <property type="component" value="Unassembled WGS sequence"/>
</dbReference>
<dbReference type="EMBL" id="KQ098931">
    <property type="protein sequence ID" value="KMS93788.1"/>
    <property type="molecule type" value="Genomic_DNA"/>
</dbReference>
<dbReference type="AlphaFoldDB" id="A0A0J8B1L4"/>